<feature type="transmembrane region" description="Helical" evidence="6">
    <location>
        <begin position="94"/>
        <end position="113"/>
    </location>
</feature>
<dbReference type="AlphaFoldDB" id="A0A7Y0AX63"/>
<keyword evidence="4 6" id="KW-1133">Transmembrane helix</keyword>
<feature type="transmembrane region" description="Helical" evidence="6">
    <location>
        <begin position="260"/>
        <end position="279"/>
    </location>
</feature>
<evidence type="ECO:0000256" key="4">
    <source>
        <dbReference type="ARBA" id="ARBA00022989"/>
    </source>
</evidence>
<keyword evidence="8" id="KW-1185">Reference proteome</keyword>
<feature type="transmembrane region" description="Helical" evidence="6">
    <location>
        <begin position="384"/>
        <end position="402"/>
    </location>
</feature>
<comment type="caution">
    <text evidence="7">The sequence shown here is derived from an EMBL/GenBank/DDBJ whole genome shotgun (WGS) entry which is preliminary data.</text>
</comment>
<evidence type="ECO:0008006" key="9">
    <source>
        <dbReference type="Google" id="ProtNLM"/>
    </source>
</evidence>
<feature type="transmembrane region" description="Helical" evidence="6">
    <location>
        <begin position="318"/>
        <end position="341"/>
    </location>
</feature>
<evidence type="ECO:0000256" key="1">
    <source>
        <dbReference type="ARBA" id="ARBA00004651"/>
    </source>
</evidence>
<evidence type="ECO:0000256" key="3">
    <source>
        <dbReference type="ARBA" id="ARBA00022692"/>
    </source>
</evidence>
<dbReference type="RefSeq" id="WP_169591157.1">
    <property type="nucleotide sequence ID" value="NZ_JABBGK010000002.1"/>
</dbReference>
<gene>
    <name evidence="7" type="ORF">HHL25_12805</name>
</gene>
<keyword evidence="5 6" id="KW-0472">Membrane</keyword>
<evidence type="ECO:0000313" key="8">
    <source>
        <dbReference type="Proteomes" id="UP000541470"/>
    </source>
</evidence>
<feature type="transmembrane region" description="Helical" evidence="6">
    <location>
        <begin position="50"/>
        <end position="73"/>
    </location>
</feature>
<comment type="subcellular location">
    <subcellularLocation>
        <location evidence="1">Cell membrane</location>
        <topology evidence="1">Multi-pass membrane protein</topology>
    </subcellularLocation>
</comment>
<keyword evidence="3 6" id="KW-0812">Transmembrane</keyword>
<dbReference type="GO" id="GO:0005886">
    <property type="term" value="C:plasma membrane"/>
    <property type="evidence" value="ECO:0007669"/>
    <property type="project" value="UniProtKB-SubCell"/>
</dbReference>
<dbReference type="PANTHER" id="PTHR30250:SF26">
    <property type="entry name" value="PSMA PROTEIN"/>
    <property type="match status" value="1"/>
</dbReference>
<keyword evidence="2" id="KW-1003">Cell membrane</keyword>
<feature type="transmembrane region" description="Helical" evidence="6">
    <location>
        <begin position="353"/>
        <end position="377"/>
    </location>
</feature>
<evidence type="ECO:0000256" key="6">
    <source>
        <dbReference type="SAM" id="Phobius"/>
    </source>
</evidence>
<protein>
    <recommendedName>
        <fullName evidence="9">Membrane protein involved in the export of O-antigen and teichoic acid</fullName>
    </recommendedName>
</protein>
<organism evidence="7 8">
    <name type="scientific">Rhizobium terricola</name>
    <dbReference type="NCBI Taxonomy" id="2728849"/>
    <lineage>
        <taxon>Bacteria</taxon>
        <taxon>Pseudomonadati</taxon>
        <taxon>Pseudomonadota</taxon>
        <taxon>Alphaproteobacteria</taxon>
        <taxon>Hyphomicrobiales</taxon>
        <taxon>Rhizobiaceae</taxon>
        <taxon>Rhizobium/Agrobacterium group</taxon>
        <taxon>Rhizobium</taxon>
    </lineage>
</organism>
<evidence type="ECO:0000256" key="5">
    <source>
        <dbReference type="ARBA" id="ARBA00023136"/>
    </source>
</evidence>
<evidence type="ECO:0000313" key="7">
    <source>
        <dbReference type="EMBL" id="NML75005.1"/>
    </source>
</evidence>
<dbReference type="PANTHER" id="PTHR30250">
    <property type="entry name" value="PST FAMILY PREDICTED COLANIC ACID TRANSPORTER"/>
    <property type="match status" value="1"/>
</dbReference>
<proteinExistence type="predicted"/>
<sequence length="449" mass="46767">MQQLAASSVRARILRGGLASFYEKAVTLLVQAAAIPVLTAKWGAEGYGNWLLLMTIPMFLQLGDLGIGTAAGVELTGRLARGDHAGAREIVRAGRLFVTLATGVLALLPLGYAGHLLFASSSSAFDRMANADMAWSLVIVTVYSVSLAHIGLMMAVYRSSLRYATAAAFNGSLALLEGLVVLAIAWSGGMLTAAMLACLAVRLIGHGLLHLHLRHAYPWLNGDKSSKSHWSVLKSLASPSFANVSLTLAGVLVIQGTLVTLGWVAGSAAVAVLAAVRLLTRVPLQFSGLALRPSVPELSRALALGDPVTAARVTGFNLGLAAAITVPSGILLVLFGPSVLATLSGGRLHADPTLFALCSVAVCCNALWTAAASPFVAINRQGQFSHVYLLLAFALALVPLMAPDPGVLDVALAMAVIEAAMLLLVAWQLRCSHAGAIRIGRVSRQVVRP</sequence>
<dbReference type="Proteomes" id="UP000541470">
    <property type="component" value="Unassembled WGS sequence"/>
</dbReference>
<feature type="transmembrane region" description="Helical" evidence="6">
    <location>
        <begin position="21"/>
        <end position="44"/>
    </location>
</feature>
<dbReference type="EMBL" id="JABBGK010000002">
    <property type="protein sequence ID" value="NML75005.1"/>
    <property type="molecule type" value="Genomic_DNA"/>
</dbReference>
<accession>A0A7Y0AX63</accession>
<reference evidence="7 8" key="1">
    <citation type="submission" date="2020-04" db="EMBL/GenBank/DDBJ databases">
        <title>Rhizobium sp. S-51 isolated from soil.</title>
        <authorList>
            <person name="Dahal R.H."/>
        </authorList>
    </citation>
    <scope>NUCLEOTIDE SEQUENCE [LARGE SCALE GENOMIC DNA]</scope>
    <source>
        <strain evidence="7 8">S-51</strain>
    </source>
</reference>
<feature type="transmembrane region" description="Helical" evidence="6">
    <location>
        <begin position="133"/>
        <end position="156"/>
    </location>
</feature>
<dbReference type="InterPro" id="IPR050833">
    <property type="entry name" value="Poly_Biosynth_Transport"/>
</dbReference>
<evidence type="ECO:0000256" key="2">
    <source>
        <dbReference type="ARBA" id="ARBA00022475"/>
    </source>
</evidence>
<name>A0A7Y0AX63_9HYPH</name>
<feature type="transmembrane region" description="Helical" evidence="6">
    <location>
        <begin position="408"/>
        <end position="429"/>
    </location>
</feature>
<feature type="transmembrane region" description="Helical" evidence="6">
    <location>
        <begin position="163"/>
        <end position="186"/>
    </location>
</feature>